<evidence type="ECO:0000259" key="3">
    <source>
        <dbReference type="Pfam" id="PF16561"/>
    </source>
</evidence>
<organism evidence="4 5">
    <name type="scientific">Blattamonas nauphoetae</name>
    <dbReference type="NCBI Taxonomy" id="2049346"/>
    <lineage>
        <taxon>Eukaryota</taxon>
        <taxon>Metamonada</taxon>
        <taxon>Preaxostyla</taxon>
        <taxon>Oxymonadida</taxon>
        <taxon>Blattamonas</taxon>
    </lineage>
</organism>
<dbReference type="PANTHER" id="PTHR10343">
    <property type="entry name" value="5'-AMP-ACTIVATED PROTEIN KINASE , BETA SUBUNIT"/>
    <property type="match status" value="1"/>
</dbReference>
<feature type="domain" description="AMP-activated protein kinase glycogen-binding" evidence="3">
    <location>
        <begin position="45"/>
        <end position="141"/>
    </location>
</feature>
<evidence type="ECO:0000256" key="1">
    <source>
        <dbReference type="ARBA" id="ARBA00010926"/>
    </source>
</evidence>
<dbReference type="Gene3D" id="2.60.40.10">
    <property type="entry name" value="Immunoglobulins"/>
    <property type="match status" value="1"/>
</dbReference>
<evidence type="ECO:0000313" key="5">
    <source>
        <dbReference type="Proteomes" id="UP001281761"/>
    </source>
</evidence>
<dbReference type="SUPFAM" id="SSF81296">
    <property type="entry name" value="E set domains"/>
    <property type="match status" value="1"/>
</dbReference>
<dbReference type="InterPro" id="IPR050827">
    <property type="entry name" value="CRP1_MDG1_kinase"/>
</dbReference>
<comment type="caution">
    <text evidence="4">The sequence shown here is derived from an EMBL/GenBank/DDBJ whole genome shotgun (WGS) entry which is preliminary data.</text>
</comment>
<comment type="similarity">
    <text evidence="1">Belongs to the 5'-AMP-activated protein kinase beta subunit family.</text>
</comment>
<keyword evidence="5" id="KW-1185">Reference proteome</keyword>
<dbReference type="Proteomes" id="UP001281761">
    <property type="component" value="Unassembled WGS sequence"/>
</dbReference>
<name>A0ABQ9X0D5_9EUKA</name>
<keyword evidence="4" id="KW-0808">Transferase</keyword>
<feature type="region of interest" description="Disordered" evidence="2">
    <location>
        <begin position="215"/>
        <end position="281"/>
    </location>
</feature>
<feature type="compositionally biased region" description="Basic and acidic residues" evidence="2">
    <location>
        <begin position="443"/>
        <end position="452"/>
    </location>
</feature>
<reference evidence="4 5" key="1">
    <citation type="journal article" date="2022" name="bioRxiv">
        <title>Genomics of Preaxostyla Flagellates Illuminates Evolutionary Transitions and the Path Towards Mitochondrial Loss.</title>
        <authorList>
            <person name="Novak L.V.F."/>
            <person name="Treitli S.C."/>
            <person name="Pyrih J."/>
            <person name="Halakuc P."/>
            <person name="Pipaliya S.V."/>
            <person name="Vacek V."/>
            <person name="Brzon O."/>
            <person name="Soukal P."/>
            <person name="Eme L."/>
            <person name="Dacks J.B."/>
            <person name="Karnkowska A."/>
            <person name="Elias M."/>
            <person name="Hampl V."/>
        </authorList>
    </citation>
    <scope>NUCLEOTIDE SEQUENCE [LARGE SCALE GENOMIC DNA]</scope>
    <source>
        <strain evidence="4">NAU3</strain>
        <tissue evidence="4">Gut</tissue>
    </source>
</reference>
<dbReference type="EMBL" id="JARBJD010000267">
    <property type="protein sequence ID" value="KAK2945256.1"/>
    <property type="molecule type" value="Genomic_DNA"/>
</dbReference>
<dbReference type="CDD" id="cd02859">
    <property type="entry name" value="E_set_AMPKbeta_like_N"/>
    <property type="match status" value="1"/>
</dbReference>
<dbReference type="InterPro" id="IPR014756">
    <property type="entry name" value="Ig_E-set"/>
</dbReference>
<gene>
    <name evidence="4" type="ORF">BLNAU_19832</name>
</gene>
<sequence length="452" mass="50317">MDCVTEGGVTIYPSDSLSKRLYQGDAPGFTQNLDVIPIPGFDLIEVQFTWNHPSGDDMVYLSGTFNKWSERIPMDVIRSVANNDLDTSTSKHHPTWHATVHLPPGLHAFRFIVEGQWRINPDFPIRKDAQGNEFNAIAIKVPQSQNEELPWTVVPHQVRGNPSYLAPALTESMLNNVGPMEVDPFLLPFPQPSSAEHFYIKVNSNMSEIEQENVEATPEQDRFNNTGSTFESANDAASTDDSAANPVTTPKQSGKGVKGLSKTMPANSRSMNSTHRSSTIRSYEADESLQHTLMIDRKKRSPGPIYDISTSSKAVLPRSRVSKFGTEDRAKFMSTTRSISPGFVYKPSIAFCSNRARSPGARWSRNERTSVLIDKTQNDVLYALPKPDVISNVPRSPCSSFAKDDRNKYFVRSNPNPGPGSYNPPATVRVKKEGSKKGPWSRSTRDTTDWCF</sequence>
<dbReference type="InterPro" id="IPR032640">
    <property type="entry name" value="AMPK1_CBM"/>
</dbReference>
<feature type="compositionally biased region" description="Polar residues" evidence="2">
    <location>
        <begin position="264"/>
        <end position="281"/>
    </location>
</feature>
<protein>
    <submittedName>
        <fullName evidence="4">Glycogen recognition site of AMP-activated protein kinase</fullName>
    </submittedName>
</protein>
<keyword evidence="4" id="KW-0418">Kinase</keyword>
<evidence type="ECO:0000313" key="4">
    <source>
        <dbReference type="EMBL" id="KAK2945256.1"/>
    </source>
</evidence>
<evidence type="ECO:0000256" key="2">
    <source>
        <dbReference type="SAM" id="MobiDB-lite"/>
    </source>
</evidence>
<accession>A0ABQ9X0D5</accession>
<dbReference type="PANTHER" id="PTHR10343:SF84">
    <property type="entry name" value="5'-AMP-ACTIVATED PROTEIN KINASE SUBUNIT BETA-1"/>
    <property type="match status" value="1"/>
</dbReference>
<feature type="compositionally biased region" description="Low complexity" evidence="2">
    <location>
        <begin position="413"/>
        <end position="425"/>
    </location>
</feature>
<dbReference type="InterPro" id="IPR013783">
    <property type="entry name" value="Ig-like_fold"/>
</dbReference>
<dbReference type="GO" id="GO:0016301">
    <property type="term" value="F:kinase activity"/>
    <property type="evidence" value="ECO:0007669"/>
    <property type="project" value="UniProtKB-KW"/>
</dbReference>
<proteinExistence type="inferred from homology"/>
<feature type="compositionally biased region" description="Low complexity" evidence="2">
    <location>
        <begin position="232"/>
        <end position="245"/>
    </location>
</feature>
<dbReference type="Pfam" id="PF16561">
    <property type="entry name" value="AMPK1_CBM"/>
    <property type="match status" value="1"/>
</dbReference>
<feature type="region of interest" description="Disordered" evidence="2">
    <location>
        <begin position="406"/>
        <end position="452"/>
    </location>
</feature>